<dbReference type="Proteomes" id="UP001198983">
    <property type="component" value="Chromosome"/>
</dbReference>
<reference evidence="7 8" key="1">
    <citation type="journal article" date="2023" name="Int. J. Syst. Evol. Microbiol.">
        <title>Terrisporobacter hibernicus sp. nov., isolated from bovine faeces in Northern Ireland.</title>
        <authorList>
            <person name="Mitchell M."/>
            <person name="Nguyen S.V."/>
            <person name="Connor M."/>
            <person name="Fairley D.J."/>
            <person name="Donoghue O."/>
            <person name="Marshall H."/>
            <person name="Koolman L."/>
            <person name="McMullan G."/>
            <person name="Schaffer K.E."/>
            <person name="McGrath J.W."/>
            <person name="Fanning S."/>
        </authorList>
    </citation>
    <scope>NUCLEOTIDE SEQUENCE [LARGE SCALE GENOMIC DNA]</scope>
    <source>
        <strain evidence="7 8">MCA3</strain>
    </source>
</reference>
<evidence type="ECO:0000256" key="3">
    <source>
        <dbReference type="ARBA" id="ARBA00022692"/>
    </source>
</evidence>
<feature type="transmembrane region" description="Helical" evidence="6">
    <location>
        <begin position="114"/>
        <end position="134"/>
    </location>
</feature>
<comment type="subcellular location">
    <subcellularLocation>
        <location evidence="1">Membrane</location>
        <topology evidence="1">Multi-pass membrane protein</topology>
    </subcellularLocation>
</comment>
<feature type="transmembrane region" description="Helical" evidence="6">
    <location>
        <begin position="58"/>
        <end position="78"/>
    </location>
</feature>
<accession>A0AAX2ZND4</accession>
<dbReference type="EMBL" id="CP081135">
    <property type="protein sequence ID" value="UEL49087.1"/>
    <property type="molecule type" value="Genomic_DNA"/>
</dbReference>
<dbReference type="KEGG" id="tem:JW646_06485"/>
<organism evidence="7 8">
    <name type="scientific">Terrisporobacter hibernicus</name>
    <dbReference type="NCBI Taxonomy" id="2813371"/>
    <lineage>
        <taxon>Bacteria</taxon>
        <taxon>Bacillati</taxon>
        <taxon>Bacillota</taxon>
        <taxon>Clostridia</taxon>
        <taxon>Peptostreptococcales</taxon>
        <taxon>Peptostreptococcaceae</taxon>
        <taxon>Terrisporobacter</taxon>
    </lineage>
</organism>
<keyword evidence="8" id="KW-1185">Reference proteome</keyword>
<keyword evidence="4 6" id="KW-1133">Transmembrane helix</keyword>
<evidence type="ECO:0000256" key="2">
    <source>
        <dbReference type="ARBA" id="ARBA00007375"/>
    </source>
</evidence>
<evidence type="ECO:0000256" key="6">
    <source>
        <dbReference type="SAM" id="Phobius"/>
    </source>
</evidence>
<feature type="transmembrane region" description="Helical" evidence="6">
    <location>
        <begin position="146"/>
        <end position="172"/>
    </location>
</feature>
<sequence length="228" mass="26343">MLTYYINLILFFISLFTLIYFIYKPKKNYAFIFKTITSILFISTGIICHMKSPGDNYYFVLIIIGLIFSLFGDMFLALKINHKDGSLNKYFLYGVLSFSLTHIMYIIAFVHLSFFNFIDLLVALLLAFVAISVLKSNKNIDFKNMLVPASIYSFIICLMTFESIKLVFLLKFNMGTCLLLVGALLFIFSDIVLSFILFNKHHKKYLSAVNLITYYTGQFLIASTLLFF</sequence>
<comment type="similarity">
    <text evidence="2">Belongs to the TMEM86 family.</text>
</comment>
<protein>
    <submittedName>
        <fullName evidence="7">Lysoplasmalogenase</fullName>
    </submittedName>
</protein>
<evidence type="ECO:0000313" key="8">
    <source>
        <dbReference type="Proteomes" id="UP001198983"/>
    </source>
</evidence>
<proteinExistence type="inferred from homology"/>
<feature type="transmembrane region" description="Helical" evidence="6">
    <location>
        <begin position="178"/>
        <end position="198"/>
    </location>
</feature>
<evidence type="ECO:0000256" key="4">
    <source>
        <dbReference type="ARBA" id="ARBA00022989"/>
    </source>
</evidence>
<keyword evidence="3 6" id="KW-0812">Transmembrane</keyword>
<feature type="transmembrane region" description="Helical" evidence="6">
    <location>
        <begin position="6"/>
        <end position="23"/>
    </location>
</feature>
<feature type="transmembrane region" description="Helical" evidence="6">
    <location>
        <begin position="30"/>
        <end position="52"/>
    </location>
</feature>
<dbReference type="AlphaFoldDB" id="A0AAX2ZND4"/>
<evidence type="ECO:0000256" key="1">
    <source>
        <dbReference type="ARBA" id="ARBA00004141"/>
    </source>
</evidence>
<dbReference type="InterPro" id="IPR012506">
    <property type="entry name" value="TMEM86B-like"/>
</dbReference>
<dbReference type="Pfam" id="PF07947">
    <property type="entry name" value="YhhN"/>
    <property type="match status" value="1"/>
</dbReference>
<feature type="transmembrane region" description="Helical" evidence="6">
    <location>
        <begin position="205"/>
        <end position="227"/>
    </location>
</feature>
<dbReference type="GO" id="GO:0016787">
    <property type="term" value="F:hydrolase activity"/>
    <property type="evidence" value="ECO:0007669"/>
    <property type="project" value="TreeGrafter"/>
</dbReference>
<dbReference type="PANTHER" id="PTHR31885:SF6">
    <property type="entry name" value="GH04784P"/>
    <property type="match status" value="1"/>
</dbReference>
<feature type="transmembrane region" description="Helical" evidence="6">
    <location>
        <begin position="90"/>
        <end position="108"/>
    </location>
</feature>
<evidence type="ECO:0000313" key="7">
    <source>
        <dbReference type="EMBL" id="UEL49087.1"/>
    </source>
</evidence>
<name>A0AAX2ZND4_9FIRM</name>
<dbReference type="GO" id="GO:0016020">
    <property type="term" value="C:membrane"/>
    <property type="evidence" value="ECO:0007669"/>
    <property type="project" value="UniProtKB-SubCell"/>
</dbReference>
<gene>
    <name evidence="7" type="ORF">JW646_06485</name>
</gene>
<keyword evidence="5 6" id="KW-0472">Membrane</keyword>
<dbReference type="PANTHER" id="PTHR31885">
    <property type="entry name" value="GH04784P"/>
    <property type="match status" value="1"/>
</dbReference>
<dbReference type="RefSeq" id="WP_228416974.1">
    <property type="nucleotide sequence ID" value="NZ_CP081135.1"/>
</dbReference>
<evidence type="ECO:0000256" key="5">
    <source>
        <dbReference type="ARBA" id="ARBA00023136"/>
    </source>
</evidence>